<dbReference type="Proteomes" id="UP001168575">
    <property type="component" value="Unassembled WGS sequence"/>
</dbReference>
<proteinExistence type="predicted"/>
<organism evidence="1 2">
    <name type="scientific">Phoenicibacter congonensis</name>
    <dbReference type="NCBI Taxonomy" id="1944646"/>
    <lineage>
        <taxon>Bacteria</taxon>
        <taxon>Bacillati</taxon>
        <taxon>Actinomycetota</taxon>
        <taxon>Coriobacteriia</taxon>
        <taxon>Eggerthellales</taxon>
        <taxon>Eggerthellaceae</taxon>
        <taxon>Phoenicibacter</taxon>
    </lineage>
</organism>
<evidence type="ECO:0000313" key="1">
    <source>
        <dbReference type="EMBL" id="MDO4841840.1"/>
    </source>
</evidence>
<comment type="caution">
    <text evidence="1">The sequence shown here is derived from an EMBL/GenBank/DDBJ whole genome shotgun (WGS) entry which is preliminary data.</text>
</comment>
<sequence length="122" mass="13698">MNNRKDEEATIAELASIFKKKIADGIRNYEDINGYSPSQICVVTYLSQEEYTKAAPKGFCRDASWYNRAVDRAVAAFKPENRSDGNPITYLMPYEVGRAIKEPDTIYVDLLGPKATKRAVGQ</sequence>
<evidence type="ECO:0000313" key="2">
    <source>
        <dbReference type="Proteomes" id="UP001168575"/>
    </source>
</evidence>
<gene>
    <name evidence="1" type="ORF">Q3982_04100</name>
</gene>
<keyword evidence="2" id="KW-1185">Reference proteome</keyword>
<dbReference type="AlphaFoldDB" id="A0AA43RHH6"/>
<reference evidence="1" key="1">
    <citation type="submission" date="2023-07" db="EMBL/GenBank/DDBJ databases">
        <title>Between Cages and Wild: Unraveling the Impact of Captivity on Animal Microbiomes and Antimicrobial Resistance.</title>
        <authorList>
            <person name="Schmartz G.P."/>
            <person name="Rehner J."/>
            <person name="Schuff M.J."/>
            <person name="Becker S.L."/>
            <person name="Kravczyk M."/>
            <person name="Gurevich A."/>
            <person name="Francke R."/>
            <person name="Mueller R."/>
            <person name="Keller V."/>
            <person name="Keller A."/>
        </authorList>
    </citation>
    <scope>NUCLEOTIDE SEQUENCE</scope>
    <source>
        <strain evidence="1">S12M_St_49</strain>
    </source>
</reference>
<accession>A0AA43RHH6</accession>
<protein>
    <submittedName>
        <fullName evidence="1">Uncharacterized protein</fullName>
    </submittedName>
</protein>
<name>A0AA43RHH6_9ACTN</name>
<dbReference type="EMBL" id="JAUMVS010000054">
    <property type="protein sequence ID" value="MDO4841840.1"/>
    <property type="molecule type" value="Genomic_DNA"/>
</dbReference>